<evidence type="ECO:0000313" key="5">
    <source>
        <dbReference type="Proteomes" id="UP001152759"/>
    </source>
</evidence>
<feature type="region of interest" description="Disordered" evidence="2">
    <location>
        <begin position="165"/>
        <end position="209"/>
    </location>
</feature>
<evidence type="ECO:0000313" key="4">
    <source>
        <dbReference type="EMBL" id="CAH0392811.1"/>
    </source>
</evidence>
<dbReference type="PANTHER" id="PTHR21505:SF12">
    <property type="entry name" value="MADF DOMAIN-CONTAINING PROTEIN-RELATED"/>
    <property type="match status" value="1"/>
</dbReference>
<feature type="domain" description="MADF" evidence="3">
    <location>
        <begin position="12"/>
        <end position="104"/>
    </location>
</feature>
<keyword evidence="1" id="KW-0175">Coiled coil</keyword>
<evidence type="ECO:0000259" key="3">
    <source>
        <dbReference type="PROSITE" id="PS51029"/>
    </source>
</evidence>
<dbReference type="PROSITE" id="PS51029">
    <property type="entry name" value="MADF"/>
    <property type="match status" value="1"/>
</dbReference>
<feature type="compositionally biased region" description="Low complexity" evidence="2">
    <location>
        <begin position="280"/>
        <end position="298"/>
    </location>
</feature>
<dbReference type="Proteomes" id="UP001152759">
    <property type="component" value="Chromosome 7"/>
</dbReference>
<feature type="compositionally biased region" description="Polar residues" evidence="2">
    <location>
        <begin position="176"/>
        <end position="196"/>
    </location>
</feature>
<dbReference type="PANTHER" id="PTHR21505">
    <property type="entry name" value="MADF DOMAIN-CONTAINING PROTEIN-RELATED"/>
    <property type="match status" value="1"/>
</dbReference>
<dbReference type="InterPro" id="IPR006578">
    <property type="entry name" value="MADF-dom"/>
</dbReference>
<dbReference type="Pfam" id="PF10545">
    <property type="entry name" value="MADF_DNA_bdg"/>
    <property type="match status" value="1"/>
</dbReference>
<reference evidence="4" key="1">
    <citation type="submission" date="2021-12" db="EMBL/GenBank/DDBJ databases">
        <authorList>
            <person name="King R."/>
        </authorList>
    </citation>
    <scope>NUCLEOTIDE SEQUENCE</scope>
</reference>
<gene>
    <name evidence="4" type="ORF">BEMITA_LOCUS11283</name>
</gene>
<name>A0A9P0AJT9_BEMTA</name>
<feature type="region of interest" description="Disordered" evidence="2">
    <location>
        <begin position="273"/>
        <end position="301"/>
    </location>
</feature>
<evidence type="ECO:0000256" key="2">
    <source>
        <dbReference type="SAM" id="MobiDB-lite"/>
    </source>
</evidence>
<accession>A0A9P0AJT9</accession>
<sequence length="317" mass="37068">MPVRWEEAETLRFVKLYKERQCLWDPSLPEYRNNKVRNDAYEELQAEMRMPDFSINDVKQKIKNLRNTYTQEVAKIEKAINAGGAYQPQMKWFLTMDELVRKIRDNQPSLYYREKNKLELRQVEEPDEKDGIGIEMCNDGEEIEIDEHLFQQQQQQPNIAFHEQPPVFEEPRPNTDNEYSQNYENHMDDNPTTPTPGHSAGPSRKRRRTVVTSALRKLEQVGDSLQELLEDEDEWDAFGNFVGLSLKRLPMELALDAEAEIQATLSKFKRMQHNLNPNPQASTQTQQQSTTTARTSTTPEPTLTFYMNEKDAIQIIE</sequence>
<dbReference type="AlphaFoldDB" id="A0A9P0AJT9"/>
<organism evidence="4 5">
    <name type="scientific">Bemisia tabaci</name>
    <name type="common">Sweetpotato whitefly</name>
    <name type="synonym">Aleurodes tabaci</name>
    <dbReference type="NCBI Taxonomy" id="7038"/>
    <lineage>
        <taxon>Eukaryota</taxon>
        <taxon>Metazoa</taxon>
        <taxon>Ecdysozoa</taxon>
        <taxon>Arthropoda</taxon>
        <taxon>Hexapoda</taxon>
        <taxon>Insecta</taxon>
        <taxon>Pterygota</taxon>
        <taxon>Neoptera</taxon>
        <taxon>Paraneoptera</taxon>
        <taxon>Hemiptera</taxon>
        <taxon>Sternorrhyncha</taxon>
        <taxon>Aleyrodoidea</taxon>
        <taxon>Aleyrodidae</taxon>
        <taxon>Aleyrodinae</taxon>
        <taxon>Bemisia</taxon>
    </lineage>
</organism>
<protein>
    <recommendedName>
        <fullName evidence="3">MADF domain-containing protein</fullName>
    </recommendedName>
</protein>
<feature type="coiled-coil region" evidence="1">
    <location>
        <begin position="55"/>
        <end position="82"/>
    </location>
</feature>
<dbReference type="SMART" id="SM00595">
    <property type="entry name" value="MADF"/>
    <property type="match status" value="1"/>
</dbReference>
<keyword evidence="5" id="KW-1185">Reference proteome</keyword>
<dbReference type="EMBL" id="OU963868">
    <property type="protein sequence ID" value="CAH0392811.1"/>
    <property type="molecule type" value="Genomic_DNA"/>
</dbReference>
<proteinExistence type="predicted"/>
<evidence type="ECO:0000256" key="1">
    <source>
        <dbReference type="SAM" id="Coils"/>
    </source>
</evidence>